<dbReference type="Proteomes" id="UP000297245">
    <property type="component" value="Unassembled WGS sequence"/>
</dbReference>
<name>A0A4S8MC08_DENBC</name>
<dbReference type="PANTHER" id="PTHR48079">
    <property type="entry name" value="PROTEIN YEEZ"/>
    <property type="match status" value="1"/>
</dbReference>
<dbReference type="GO" id="GO:0004029">
    <property type="term" value="F:aldehyde dehydrogenase (NAD+) activity"/>
    <property type="evidence" value="ECO:0007669"/>
    <property type="project" value="TreeGrafter"/>
</dbReference>
<organism evidence="2 3">
    <name type="scientific">Dendrothele bispora (strain CBS 962.96)</name>
    <dbReference type="NCBI Taxonomy" id="1314807"/>
    <lineage>
        <taxon>Eukaryota</taxon>
        <taxon>Fungi</taxon>
        <taxon>Dikarya</taxon>
        <taxon>Basidiomycota</taxon>
        <taxon>Agaricomycotina</taxon>
        <taxon>Agaricomycetes</taxon>
        <taxon>Agaricomycetidae</taxon>
        <taxon>Agaricales</taxon>
        <taxon>Agaricales incertae sedis</taxon>
        <taxon>Dendrothele</taxon>
    </lineage>
</organism>
<dbReference type="Gene3D" id="3.40.50.720">
    <property type="entry name" value="NAD(P)-binding Rossmann-like Domain"/>
    <property type="match status" value="1"/>
</dbReference>
<protein>
    <submittedName>
        <fullName evidence="2">NAD-P-binding protein</fullName>
    </submittedName>
</protein>
<evidence type="ECO:0000259" key="1">
    <source>
        <dbReference type="Pfam" id="PF01370"/>
    </source>
</evidence>
<evidence type="ECO:0000313" key="3">
    <source>
        <dbReference type="Proteomes" id="UP000297245"/>
    </source>
</evidence>
<accession>A0A4S8MC08</accession>
<dbReference type="GO" id="GO:0005737">
    <property type="term" value="C:cytoplasm"/>
    <property type="evidence" value="ECO:0007669"/>
    <property type="project" value="TreeGrafter"/>
</dbReference>
<proteinExistence type="predicted"/>
<reference evidence="2 3" key="1">
    <citation type="journal article" date="2019" name="Nat. Ecol. Evol.">
        <title>Megaphylogeny resolves global patterns of mushroom evolution.</title>
        <authorList>
            <person name="Varga T."/>
            <person name="Krizsan K."/>
            <person name="Foldi C."/>
            <person name="Dima B."/>
            <person name="Sanchez-Garcia M."/>
            <person name="Sanchez-Ramirez S."/>
            <person name="Szollosi G.J."/>
            <person name="Szarkandi J.G."/>
            <person name="Papp V."/>
            <person name="Albert L."/>
            <person name="Andreopoulos W."/>
            <person name="Angelini C."/>
            <person name="Antonin V."/>
            <person name="Barry K.W."/>
            <person name="Bougher N.L."/>
            <person name="Buchanan P."/>
            <person name="Buyck B."/>
            <person name="Bense V."/>
            <person name="Catcheside P."/>
            <person name="Chovatia M."/>
            <person name="Cooper J."/>
            <person name="Damon W."/>
            <person name="Desjardin D."/>
            <person name="Finy P."/>
            <person name="Geml J."/>
            <person name="Haridas S."/>
            <person name="Hughes K."/>
            <person name="Justo A."/>
            <person name="Karasinski D."/>
            <person name="Kautmanova I."/>
            <person name="Kiss B."/>
            <person name="Kocsube S."/>
            <person name="Kotiranta H."/>
            <person name="LaButti K.M."/>
            <person name="Lechner B.E."/>
            <person name="Liimatainen K."/>
            <person name="Lipzen A."/>
            <person name="Lukacs Z."/>
            <person name="Mihaltcheva S."/>
            <person name="Morgado L.N."/>
            <person name="Niskanen T."/>
            <person name="Noordeloos M.E."/>
            <person name="Ohm R.A."/>
            <person name="Ortiz-Santana B."/>
            <person name="Ovrebo C."/>
            <person name="Racz N."/>
            <person name="Riley R."/>
            <person name="Savchenko A."/>
            <person name="Shiryaev A."/>
            <person name="Soop K."/>
            <person name="Spirin V."/>
            <person name="Szebenyi C."/>
            <person name="Tomsovsky M."/>
            <person name="Tulloss R.E."/>
            <person name="Uehling J."/>
            <person name="Grigoriev I.V."/>
            <person name="Vagvolgyi C."/>
            <person name="Papp T."/>
            <person name="Martin F.M."/>
            <person name="Miettinen O."/>
            <person name="Hibbett D.S."/>
            <person name="Nagy L.G."/>
        </authorList>
    </citation>
    <scope>NUCLEOTIDE SEQUENCE [LARGE SCALE GENOMIC DNA]</scope>
    <source>
        <strain evidence="2 3">CBS 962.96</strain>
    </source>
</reference>
<sequence>MSPTLSTQNLLITGASGYIGGTFLKHLINQVLPEHPTLKIFALVRSPSQAESAKVAGAVPVLGGLNDLDGLKAAIVDNSVNIVVHFADPFHVAPSRAMIEALAEVKTKINQEVHFIHTSGAKLFSEHAGITDFSKPISDVGPPSLYEIQKNQQPKVSAMKIAVEHNTGVLEYGDSLGVRSYVVVPPMTYGPGEGFGNKISIQFVEIVKIGRALGQLYQVHQPSSTWPLCHLQDLVSFYLILTREILSSRDPPHGRKQGYYFCENGNFSWEQMCVAIAKRMSSRGALKDTAIKAPSEKDMERIAEVIGQPVEMVYISVAGSCSIRGDNARLLGWKPKYDVEHLMTHIGEEVDFVLQELDAKGK</sequence>
<dbReference type="AlphaFoldDB" id="A0A4S8MC08"/>
<dbReference type="EMBL" id="ML179111">
    <property type="protein sequence ID" value="THU99979.1"/>
    <property type="molecule type" value="Genomic_DNA"/>
</dbReference>
<gene>
    <name evidence="2" type="ORF">K435DRAFT_776826</name>
</gene>
<dbReference type="PANTHER" id="PTHR48079:SF6">
    <property type="entry name" value="NAD(P)-BINDING DOMAIN-CONTAINING PROTEIN-RELATED"/>
    <property type="match status" value="1"/>
</dbReference>
<dbReference type="Pfam" id="PF01370">
    <property type="entry name" value="Epimerase"/>
    <property type="match status" value="1"/>
</dbReference>
<dbReference type="InterPro" id="IPR001509">
    <property type="entry name" value="Epimerase_deHydtase"/>
</dbReference>
<dbReference type="SUPFAM" id="SSF51735">
    <property type="entry name" value="NAD(P)-binding Rossmann-fold domains"/>
    <property type="match status" value="1"/>
</dbReference>
<dbReference type="InterPro" id="IPR051783">
    <property type="entry name" value="NAD(P)-dependent_oxidoreduct"/>
</dbReference>
<keyword evidence="3" id="KW-1185">Reference proteome</keyword>
<feature type="domain" description="NAD-dependent epimerase/dehydratase" evidence="1">
    <location>
        <begin position="11"/>
        <end position="244"/>
    </location>
</feature>
<dbReference type="InterPro" id="IPR036291">
    <property type="entry name" value="NAD(P)-bd_dom_sf"/>
</dbReference>
<dbReference type="OrthoDB" id="10262413at2759"/>
<evidence type="ECO:0000313" key="2">
    <source>
        <dbReference type="EMBL" id="THU99979.1"/>
    </source>
</evidence>